<keyword evidence="2" id="KW-1185">Reference proteome</keyword>
<dbReference type="InterPro" id="IPR005338">
    <property type="entry name" value="Anhydro_N_Ac-Mur_kinase"/>
</dbReference>
<dbReference type="EMBL" id="JBHUPC010000010">
    <property type="protein sequence ID" value="MFD2891157.1"/>
    <property type="molecule type" value="Genomic_DNA"/>
</dbReference>
<evidence type="ECO:0000313" key="2">
    <source>
        <dbReference type="Proteomes" id="UP001597534"/>
    </source>
</evidence>
<dbReference type="EC" id="2.7.1.170" evidence="1"/>
<dbReference type="NCBIfam" id="NF007144">
    <property type="entry name" value="PRK09585.2-3"/>
    <property type="match status" value="1"/>
</dbReference>
<keyword evidence="1" id="KW-0418">Kinase</keyword>
<proteinExistence type="predicted"/>
<dbReference type="PANTHER" id="PTHR30605:SF0">
    <property type="entry name" value="ANHYDRO-N-ACETYLMURAMIC ACID KINASE"/>
    <property type="match status" value="1"/>
</dbReference>
<accession>A0ABW5YJA3</accession>
<dbReference type="Proteomes" id="UP001597534">
    <property type="component" value="Unassembled WGS sequence"/>
</dbReference>
<dbReference type="InterPro" id="IPR043129">
    <property type="entry name" value="ATPase_NBD"/>
</dbReference>
<comment type="caution">
    <text evidence="1">The sequence shown here is derived from an EMBL/GenBank/DDBJ whole genome shotgun (WGS) entry which is preliminary data.</text>
</comment>
<dbReference type="Gene3D" id="3.30.420.40">
    <property type="match status" value="2"/>
</dbReference>
<sequence length="355" mass="39842">MFKDSYQVIGVMSGTSLDGVDLAHLSFFYTSDKWHFEILRATTVAYSDYWLHQLKNAVNFSTTELVQLNESYTKLLADIISQFVTDNKIQGLDAVCSHGHTILHQPSNGFTLQIGNLPILAQLINQNVVCDFRVQDVELGGQGAPLVPIGDRLLFSDYEYCLNLGGFSNISYEFDGNRIAYDISPVNTVLNFYANRLGFDYDDKGEMARSGQTNFELLEALNEINFYNQTFPKSLGIEFVQDTILPILESYSISDFDKMHTFVEHIAFQIKNVLPDVSSKMLVTGGGAYNAFLMEHIKKLLINTEVVVPNDTIIQYKEALIFGFLGVLKLRNEPNVLCSVTGAVKDHSSGFIYKN</sequence>
<dbReference type="Pfam" id="PF03702">
    <property type="entry name" value="AnmK"/>
    <property type="match status" value="1"/>
</dbReference>
<dbReference type="PANTHER" id="PTHR30605">
    <property type="entry name" value="ANHYDRO-N-ACETYLMURAMIC ACID KINASE"/>
    <property type="match status" value="1"/>
</dbReference>
<protein>
    <submittedName>
        <fullName evidence="1">Anhydro-N-acetylmuramic acid kinase</fullName>
        <ecNumber evidence="1">2.7.1.170</ecNumber>
    </submittedName>
</protein>
<keyword evidence="1" id="KW-0808">Transferase</keyword>
<dbReference type="GO" id="GO:0016301">
    <property type="term" value="F:kinase activity"/>
    <property type="evidence" value="ECO:0007669"/>
    <property type="project" value="UniProtKB-KW"/>
</dbReference>
<dbReference type="SUPFAM" id="SSF53067">
    <property type="entry name" value="Actin-like ATPase domain"/>
    <property type="match status" value="1"/>
</dbReference>
<name>A0ABW5YJA3_9FLAO</name>
<gene>
    <name evidence="1" type="ORF">ACFS5J_03910</name>
</gene>
<evidence type="ECO:0000313" key="1">
    <source>
        <dbReference type="EMBL" id="MFD2891157.1"/>
    </source>
</evidence>
<organism evidence="1 2">
    <name type="scientific">Flavobacterium chuncheonense</name>
    <dbReference type="NCBI Taxonomy" id="2026653"/>
    <lineage>
        <taxon>Bacteria</taxon>
        <taxon>Pseudomonadati</taxon>
        <taxon>Bacteroidota</taxon>
        <taxon>Flavobacteriia</taxon>
        <taxon>Flavobacteriales</taxon>
        <taxon>Flavobacteriaceae</taxon>
        <taxon>Flavobacterium</taxon>
    </lineage>
</organism>
<reference evidence="2" key="1">
    <citation type="journal article" date="2019" name="Int. J. Syst. Evol. Microbiol.">
        <title>The Global Catalogue of Microorganisms (GCM) 10K type strain sequencing project: providing services to taxonomists for standard genome sequencing and annotation.</title>
        <authorList>
            <consortium name="The Broad Institute Genomics Platform"/>
            <consortium name="The Broad Institute Genome Sequencing Center for Infectious Disease"/>
            <person name="Wu L."/>
            <person name="Ma J."/>
        </authorList>
    </citation>
    <scope>NUCLEOTIDE SEQUENCE [LARGE SCALE GENOMIC DNA]</scope>
    <source>
        <strain evidence="2">KCTC 22671</strain>
    </source>
</reference>
<dbReference type="RefSeq" id="WP_379810701.1">
    <property type="nucleotide sequence ID" value="NZ_JBHUPC010000010.1"/>
</dbReference>